<dbReference type="InterPro" id="IPR036640">
    <property type="entry name" value="ABC1_TM_sf"/>
</dbReference>
<keyword evidence="4 9" id="KW-0812">Transmembrane</keyword>
<evidence type="ECO:0000256" key="1">
    <source>
        <dbReference type="ARBA" id="ARBA00004651"/>
    </source>
</evidence>
<dbReference type="PANTHER" id="PTHR43394:SF1">
    <property type="entry name" value="ATP-BINDING CASSETTE SUB-FAMILY B MEMBER 10, MITOCHONDRIAL"/>
    <property type="match status" value="1"/>
</dbReference>
<dbReference type="Pfam" id="PF00005">
    <property type="entry name" value="ABC_tran"/>
    <property type="match status" value="1"/>
</dbReference>
<evidence type="ECO:0000313" key="13">
    <source>
        <dbReference type="Proteomes" id="UP000243819"/>
    </source>
</evidence>
<dbReference type="InterPro" id="IPR011527">
    <property type="entry name" value="ABC1_TM_dom"/>
</dbReference>
<gene>
    <name evidence="12" type="ORF">SAMN03080614_10301</name>
</gene>
<dbReference type="FunFam" id="1.20.1560.10:FF:000011">
    <property type="entry name" value="Multidrug ABC transporter ATP-binding protein"/>
    <property type="match status" value="1"/>
</dbReference>
<dbReference type="EMBL" id="FOIF01000030">
    <property type="protein sequence ID" value="SET00280.1"/>
    <property type="molecule type" value="Genomic_DNA"/>
</dbReference>
<evidence type="ECO:0000256" key="6">
    <source>
        <dbReference type="ARBA" id="ARBA00022840"/>
    </source>
</evidence>
<proteinExistence type="predicted"/>
<accession>A0A1I0B1D5</accession>
<dbReference type="SMART" id="SM00382">
    <property type="entry name" value="AAA"/>
    <property type="match status" value="1"/>
</dbReference>
<keyword evidence="7 9" id="KW-1133">Transmembrane helix</keyword>
<dbReference type="Pfam" id="PF00664">
    <property type="entry name" value="ABC_membrane"/>
    <property type="match status" value="1"/>
</dbReference>
<organism evidence="12 13">
    <name type="scientific">Anaerobranca gottschalkii DSM 13577</name>
    <dbReference type="NCBI Taxonomy" id="1120990"/>
    <lineage>
        <taxon>Bacteria</taxon>
        <taxon>Bacillati</taxon>
        <taxon>Bacillota</taxon>
        <taxon>Clostridia</taxon>
        <taxon>Eubacteriales</taxon>
        <taxon>Proteinivoracaceae</taxon>
        <taxon>Anaerobranca</taxon>
    </lineage>
</organism>
<protein>
    <submittedName>
        <fullName evidence="12">ATP-binding cassette, subfamily B</fullName>
    </submittedName>
</protein>
<dbReference type="PROSITE" id="PS00211">
    <property type="entry name" value="ABC_TRANSPORTER_1"/>
    <property type="match status" value="1"/>
</dbReference>
<dbReference type="InterPro" id="IPR017871">
    <property type="entry name" value="ABC_transporter-like_CS"/>
</dbReference>
<name>A0A1I0B1D5_9FIRM</name>
<keyword evidence="13" id="KW-1185">Reference proteome</keyword>
<comment type="subcellular location">
    <subcellularLocation>
        <location evidence="1">Cell membrane</location>
        <topology evidence="1">Multi-pass membrane protein</topology>
    </subcellularLocation>
</comment>
<dbReference type="GO" id="GO:0015421">
    <property type="term" value="F:ABC-type oligopeptide transporter activity"/>
    <property type="evidence" value="ECO:0007669"/>
    <property type="project" value="TreeGrafter"/>
</dbReference>
<dbReference type="InterPro" id="IPR003439">
    <property type="entry name" value="ABC_transporter-like_ATP-bd"/>
</dbReference>
<dbReference type="SUPFAM" id="SSF90123">
    <property type="entry name" value="ABC transporter transmembrane region"/>
    <property type="match status" value="1"/>
</dbReference>
<keyword evidence="3" id="KW-1003">Cell membrane</keyword>
<keyword evidence="2" id="KW-0813">Transport</keyword>
<evidence type="ECO:0000259" key="10">
    <source>
        <dbReference type="PROSITE" id="PS50893"/>
    </source>
</evidence>
<keyword evidence="5" id="KW-0547">Nucleotide-binding</keyword>
<feature type="non-terminal residue" evidence="12">
    <location>
        <position position="600"/>
    </location>
</feature>
<evidence type="ECO:0000256" key="7">
    <source>
        <dbReference type="ARBA" id="ARBA00022989"/>
    </source>
</evidence>
<feature type="transmembrane region" description="Helical" evidence="9">
    <location>
        <begin position="45"/>
        <end position="67"/>
    </location>
</feature>
<dbReference type="CDD" id="cd03254">
    <property type="entry name" value="ABCC_Glucan_exporter_like"/>
    <property type="match status" value="1"/>
</dbReference>
<feature type="domain" description="ABC transporter" evidence="10">
    <location>
        <begin position="366"/>
        <end position="600"/>
    </location>
</feature>
<feature type="transmembrane region" description="Helical" evidence="9">
    <location>
        <begin position="283"/>
        <end position="312"/>
    </location>
</feature>
<dbReference type="FunFam" id="3.40.50.300:FF:000287">
    <property type="entry name" value="Multidrug ABC transporter ATP-binding protein"/>
    <property type="match status" value="1"/>
</dbReference>
<feature type="transmembrane region" description="Helical" evidence="9">
    <location>
        <begin position="179"/>
        <end position="203"/>
    </location>
</feature>
<dbReference type="CDD" id="cd18547">
    <property type="entry name" value="ABC_6TM_Tm288_like"/>
    <property type="match status" value="1"/>
</dbReference>
<dbReference type="GO" id="GO:0016887">
    <property type="term" value="F:ATP hydrolysis activity"/>
    <property type="evidence" value="ECO:0007669"/>
    <property type="project" value="InterPro"/>
</dbReference>
<dbReference type="SUPFAM" id="SSF52540">
    <property type="entry name" value="P-loop containing nucleoside triphosphate hydrolases"/>
    <property type="match status" value="1"/>
</dbReference>
<evidence type="ECO:0000256" key="3">
    <source>
        <dbReference type="ARBA" id="ARBA00022475"/>
    </source>
</evidence>
<dbReference type="PROSITE" id="PS50929">
    <property type="entry name" value="ABC_TM1F"/>
    <property type="match status" value="1"/>
</dbReference>
<sequence length="600" mass="67368">MKGPSFVALGDNPSRGQRGAPVVKAKDIKRTLKGLWHYFKREKTLLLILFGLVLISTAIALWIPYLIGQGIDALERIGGGEELSLIKITLLLLTVIYLADTTIQILQEWIVAQVSQQMFFRLRKSLFSKLQKLPLVYFDKHTHGEIMSRLSNDIDNISTTVAQSAIQLMSSILTISGSFVMMIILSPLLTLASIVTIPLVYFVTKKITEKTRLYFRRQQEYLGKLNGHIEEMISGIWVVKAFNSEEDVIKSFDDINLKLQDVGIKAQIWSGFMMPLMNVIKNIGFTSVAGVGGILAVNGIIDVWIIASFIIYSKQFVRPLNEVASIYNTLQSGIAGAERVFEVLEEEEEIEDNQDGVILDKAKGHIIFQNVRFRYPNGEEVLKNLSFEIQPGTSVAIVGRTGAGKTTIINLLTRFYEINGGKILIDGQDIKNYTRESLRKSFGIVLQDTYLFSGTIRENIRYGKLSATDHEVEQAARLAYAHNFIKKLPRGYDTILSESGSNLSSGQKQLIAIARAILADPAILILDEATSNIDTRTEIYVQRGMWELMKNRTSFIIAHRLSTIRDADIIMVIDKGQIVEMGDHNTLMAKKGVYYKLYNI</sequence>
<evidence type="ECO:0000256" key="5">
    <source>
        <dbReference type="ARBA" id="ARBA00022741"/>
    </source>
</evidence>
<dbReference type="GO" id="GO:0005524">
    <property type="term" value="F:ATP binding"/>
    <property type="evidence" value="ECO:0007669"/>
    <property type="project" value="UniProtKB-KW"/>
</dbReference>
<dbReference type="Gene3D" id="1.20.1560.10">
    <property type="entry name" value="ABC transporter type 1, transmembrane domain"/>
    <property type="match status" value="1"/>
</dbReference>
<dbReference type="Proteomes" id="UP000243819">
    <property type="component" value="Unassembled WGS sequence"/>
</dbReference>
<evidence type="ECO:0000256" key="2">
    <source>
        <dbReference type="ARBA" id="ARBA00022448"/>
    </source>
</evidence>
<evidence type="ECO:0000256" key="4">
    <source>
        <dbReference type="ARBA" id="ARBA00022692"/>
    </source>
</evidence>
<evidence type="ECO:0000313" key="12">
    <source>
        <dbReference type="EMBL" id="SET00280.1"/>
    </source>
</evidence>
<dbReference type="AlphaFoldDB" id="A0A1I0B1D5"/>
<dbReference type="Gene3D" id="3.40.50.300">
    <property type="entry name" value="P-loop containing nucleotide triphosphate hydrolases"/>
    <property type="match status" value="1"/>
</dbReference>
<reference evidence="13" key="1">
    <citation type="submission" date="2016-10" db="EMBL/GenBank/DDBJ databases">
        <authorList>
            <person name="Varghese N."/>
            <person name="Submissions S."/>
        </authorList>
    </citation>
    <scope>NUCLEOTIDE SEQUENCE [LARGE SCALE GENOMIC DNA]</scope>
    <source>
        <strain evidence="13">DSM 13577</strain>
    </source>
</reference>
<dbReference type="GO" id="GO:0005886">
    <property type="term" value="C:plasma membrane"/>
    <property type="evidence" value="ECO:0007669"/>
    <property type="project" value="UniProtKB-SubCell"/>
</dbReference>
<dbReference type="InterPro" id="IPR039421">
    <property type="entry name" value="Type_1_exporter"/>
</dbReference>
<evidence type="ECO:0000256" key="8">
    <source>
        <dbReference type="ARBA" id="ARBA00023136"/>
    </source>
</evidence>
<evidence type="ECO:0000259" key="11">
    <source>
        <dbReference type="PROSITE" id="PS50929"/>
    </source>
</evidence>
<dbReference type="STRING" id="1120990.SAMN03080614_10301"/>
<feature type="transmembrane region" description="Helical" evidence="9">
    <location>
        <begin position="88"/>
        <end position="106"/>
    </location>
</feature>
<feature type="domain" description="ABC transmembrane type-1" evidence="11">
    <location>
        <begin position="47"/>
        <end position="332"/>
    </location>
</feature>
<dbReference type="PROSITE" id="PS50893">
    <property type="entry name" value="ABC_TRANSPORTER_2"/>
    <property type="match status" value="1"/>
</dbReference>
<dbReference type="InterPro" id="IPR003593">
    <property type="entry name" value="AAA+_ATPase"/>
</dbReference>
<dbReference type="PANTHER" id="PTHR43394">
    <property type="entry name" value="ATP-DEPENDENT PERMEASE MDL1, MITOCHONDRIAL"/>
    <property type="match status" value="1"/>
</dbReference>
<keyword evidence="6 12" id="KW-0067">ATP-binding</keyword>
<evidence type="ECO:0000256" key="9">
    <source>
        <dbReference type="SAM" id="Phobius"/>
    </source>
</evidence>
<dbReference type="InterPro" id="IPR027417">
    <property type="entry name" value="P-loop_NTPase"/>
</dbReference>
<keyword evidence="8 9" id="KW-0472">Membrane</keyword>